<accession>A0A919PXH7</accession>
<evidence type="ECO:0000256" key="7">
    <source>
        <dbReference type="ARBA" id="ARBA00022840"/>
    </source>
</evidence>
<dbReference type="GO" id="GO:0016887">
    <property type="term" value="F:ATP hydrolysis activity"/>
    <property type="evidence" value="ECO:0007669"/>
    <property type="project" value="InterPro"/>
</dbReference>
<dbReference type="Gene3D" id="3.40.50.300">
    <property type="entry name" value="P-loop containing nucleotide triphosphate hydrolases"/>
    <property type="match status" value="1"/>
</dbReference>
<keyword evidence="6" id="KW-0547">Nucleotide-binding</keyword>
<keyword evidence="9 10" id="KW-0472">Membrane</keyword>
<dbReference type="InterPro" id="IPR027417">
    <property type="entry name" value="P-loop_NTPase"/>
</dbReference>
<evidence type="ECO:0000256" key="3">
    <source>
        <dbReference type="ARBA" id="ARBA00022475"/>
    </source>
</evidence>
<dbReference type="EMBL" id="BONQ01000155">
    <property type="protein sequence ID" value="GIG51482.1"/>
    <property type="molecule type" value="Genomic_DNA"/>
</dbReference>
<organism evidence="13 14">
    <name type="scientific">Dactylosporangium siamense</name>
    <dbReference type="NCBI Taxonomy" id="685454"/>
    <lineage>
        <taxon>Bacteria</taxon>
        <taxon>Bacillati</taxon>
        <taxon>Actinomycetota</taxon>
        <taxon>Actinomycetes</taxon>
        <taxon>Micromonosporales</taxon>
        <taxon>Micromonosporaceae</taxon>
        <taxon>Dactylosporangium</taxon>
    </lineage>
</organism>
<evidence type="ECO:0000256" key="4">
    <source>
        <dbReference type="ARBA" id="ARBA00022519"/>
    </source>
</evidence>
<evidence type="ECO:0000259" key="12">
    <source>
        <dbReference type="PROSITE" id="PS50929"/>
    </source>
</evidence>
<dbReference type="Pfam" id="PF00005">
    <property type="entry name" value="ABC_tran"/>
    <property type="match status" value="1"/>
</dbReference>
<dbReference type="PANTHER" id="PTHR24221">
    <property type="entry name" value="ATP-BINDING CASSETTE SUB-FAMILY B"/>
    <property type="match status" value="1"/>
</dbReference>
<evidence type="ECO:0000256" key="5">
    <source>
        <dbReference type="ARBA" id="ARBA00022692"/>
    </source>
</evidence>
<dbReference type="GO" id="GO:0034040">
    <property type="term" value="F:ATPase-coupled lipid transmembrane transporter activity"/>
    <property type="evidence" value="ECO:0007669"/>
    <property type="project" value="TreeGrafter"/>
</dbReference>
<dbReference type="SMART" id="SM00382">
    <property type="entry name" value="AAA"/>
    <property type="match status" value="1"/>
</dbReference>
<dbReference type="Gene3D" id="1.20.1560.10">
    <property type="entry name" value="ABC transporter type 1, transmembrane domain"/>
    <property type="match status" value="1"/>
</dbReference>
<keyword evidence="7" id="KW-0067">ATP-binding</keyword>
<evidence type="ECO:0000256" key="2">
    <source>
        <dbReference type="ARBA" id="ARBA00022448"/>
    </source>
</evidence>
<dbReference type="InterPro" id="IPR011527">
    <property type="entry name" value="ABC1_TM_dom"/>
</dbReference>
<dbReference type="PROSITE" id="PS50893">
    <property type="entry name" value="ABC_TRANSPORTER_2"/>
    <property type="match status" value="1"/>
</dbReference>
<dbReference type="Pfam" id="PF00664">
    <property type="entry name" value="ABC_membrane"/>
    <property type="match status" value="1"/>
</dbReference>
<dbReference type="InterPro" id="IPR039421">
    <property type="entry name" value="Type_1_exporter"/>
</dbReference>
<dbReference type="PANTHER" id="PTHR24221:SF654">
    <property type="entry name" value="ATP-BINDING CASSETTE SUB-FAMILY B MEMBER 6"/>
    <property type="match status" value="1"/>
</dbReference>
<reference evidence="13" key="1">
    <citation type="submission" date="2021-01" db="EMBL/GenBank/DDBJ databases">
        <title>Whole genome shotgun sequence of Dactylosporangium siamense NBRC 106093.</title>
        <authorList>
            <person name="Komaki H."/>
            <person name="Tamura T."/>
        </authorList>
    </citation>
    <scope>NUCLEOTIDE SEQUENCE</scope>
    <source>
        <strain evidence="13">NBRC 106093</strain>
    </source>
</reference>
<dbReference type="SUPFAM" id="SSF90123">
    <property type="entry name" value="ABC transporter transmembrane region"/>
    <property type="match status" value="1"/>
</dbReference>
<dbReference type="InterPro" id="IPR003439">
    <property type="entry name" value="ABC_transporter-like_ATP-bd"/>
</dbReference>
<evidence type="ECO:0000259" key="11">
    <source>
        <dbReference type="PROSITE" id="PS50893"/>
    </source>
</evidence>
<evidence type="ECO:0000313" key="14">
    <source>
        <dbReference type="Proteomes" id="UP000660611"/>
    </source>
</evidence>
<keyword evidence="3" id="KW-1003">Cell membrane</keyword>
<keyword evidence="8 10" id="KW-1133">Transmembrane helix</keyword>
<dbReference type="FunFam" id="3.40.50.300:FF:001001">
    <property type="entry name" value="Multidrug ABC transporter ATP-binding protein"/>
    <property type="match status" value="1"/>
</dbReference>
<proteinExistence type="predicted"/>
<gene>
    <name evidence="13" type="ORF">Dsi01nite_095230</name>
</gene>
<evidence type="ECO:0000256" key="10">
    <source>
        <dbReference type="SAM" id="Phobius"/>
    </source>
</evidence>
<dbReference type="RefSeq" id="WP_203853089.1">
    <property type="nucleotide sequence ID" value="NZ_BAAAVW010000010.1"/>
</dbReference>
<evidence type="ECO:0000256" key="1">
    <source>
        <dbReference type="ARBA" id="ARBA00004651"/>
    </source>
</evidence>
<feature type="transmembrane region" description="Helical" evidence="10">
    <location>
        <begin position="66"/>
        <end position="92"/>
    </location>
</feature>
<feature type="transmembrane region" description="Helical" evidence="10">
    <location>
        <begin position="29"/>
        <end position="54"/>
    </location>
</feature>
<comment type="subcellular location">
    <subcellularLocation>
        <location evidence="1">Cell membrane</location>
        <topology evidence="1">Multi-pass membrane protein</topology>
    </subcellularLocation>
</comment>
<dbReference type="CDD" id="cd07346">
    <property type="entry name" value="ABC_6TM_exporters"/>
    <property type="match status" value="1"/>
</dbReference>
<name>A0A919PXH7_9ACTN</name>
<dbReference type="GO" id="GO:0140359">
    <property type="term" value="F:ABC-type transporter activity"/>
    <property type="evidence" value="ECO:0007669"/>
    <property type="project" value="InterPro"/>
</dbReference>
<dbReference type="Proteomes" id="UP000660611">
    <property type="component" value="Unassembled WGS sequence"/>
</dbReference>
<evidence type="ECO:0000256" key="9">
    <source>
        <dbReference type="ARBA" id="ARBA00023136"/>
    </source>
</evidence>
<dbReference type="PROSITE" id="PS50929">
    <property type="entry name" value="ABC_TM1F"/>
    <property type="match status" value="1"/>
</dbReference>
<keyword evidence="5 10" id="KW-0812">Transmembrane</keyword>
<keyword evidence="2" id="KW-0813">Transport</keyword>
<feature type="domain" description="ABC transporter" evidence="11">
    <location>
        <begin position="345"/>
        <end position="579"/>
    </location>
</feature>
<evidence type="ECO:0000313" key="13">
    <source>
        <dbReference type="EMBL" id="GIG51482.1"/>
    </source>
</evidence>
<keyword evidence="14" id="KW-1185">Reference proteome</keyword>
<dbReference type="InterPro" id="IPR036640">
    <property type="entry name" value="ABC1_TM_sf"/>
</dbReference>
<dbReference type="InterPro" id="IPR003593">
    <property type="entry name" value="AAA+_ATPase"/>
</dbReference>
<feature type="domain" description="ABC transmembrane type-1" evidence="12">
    <location>
        <begin position="30"/>
        <end position="312"/>
    </location>
</feature>
<evidence type="ECO:0000256" key="6">
    <source>
        <dbReference type="ARBA" id="ARBA00022741"/>
    </source>
</evidence>
<evidence type="ECO:0000256" key="8">
    <source>
        <dbReference type="ARBA" id="ARBA00022989"/>
    </source>
</evidence>
<sequence length="588" mass="60774">MSTEHLPIADRRETLRWLRGELRARWGRAAGAFAVGLLAAAAGVTPVYALGVLVDRVRAGAPSSDIVGITVVIVVAALVAGVTTAVSTYLIAGLGGRILATLREDVVARAITLPATRLERAGKGELMSRVGPDVAAVNKAVTDVLPTMTSSALLAALSVAAMVGIDWRLGLAGLVTVPMYVVALRWYLPRSAPGYAVERAAVGERSQLLLESVQGLRTVHAYRLETPHLQGIDAASARARDVSVNVFGLFIRFVGRVNRAEFVGLAVIVVTGFLLVRDGAVTVGGTAAAAVLFHRLFNPVSMLLYTFDELQAGGAGLARLVGVVSIPDEPREAAADGRSPVDSTLEVTGVRFGYPGGAEVLHGVSLRIEAGQRVALVGSTGAGKSTLAAVAAGILQPAAGSASIGGMPVGLMDPVLLRSQVAIISQETHVFAGPLIEDLRLARPGASDADIDAALATVGATGWVQALPDGVRTVVGEGGHELTAARAQQVALARLVLADPAVAILDEATAEAGSFGARDLEDSALAATAGRTTLIVAHRLTQARSADRVVVLEDGRVAEEGGHDELVLAGGRYAQLWAAWESRTPTFP</sequence>
<protein>
    <submittedName>
        <fullName evidence="13">ABC transporter permease</fullName>
    </submittedName>
</protein>
<keyword evidence="4" id="KW-0997">Cell inner membrane</keyword>
<comment type="caution">
    <text evidence="13">The sequence shown here is derived from an EMBL/GenBank/DDBJ whole genome shotgun (WGS) entry which is preliminary data.</text>
</comment>
<dbReference type="AlphaFoldDB" id="A0A919PXH7"/>
<dbReference type="GO" id="GO:0005886">
    <property type="term" value="C:plasma membrane"/>
    <property type="evidence" value="ECO:0007669"/>
    <property type="project" value="UniProtKB-SubCell"/>
</dbReference>
<dbReference type="GO" id="GO:0005524">
    <property type="term" value="F:ATP binding"/>
    <property type="evidence" value="ECO:0007669"/>
    <property type="project" value="UniProtKB-KW"/>
</dbReference>
<dbReference type="SUPFAM" id="SSF52540">
    <property type="entry name" value="P-loop containing nucleoside triphosphate hydrolases"/>
    <property type="match status" value="1"/>
</dbReference>